<evidence type="ECO:0000313" key="4">
    <source>
        <dbReference type="EMBL" id="KOC65162.1"/>
    </source>
</evidence>
<accession>A0A0L7R2R0</accession>
<dbReference type="GO" id="GO:0010506">
    <property type="term" value="P:regulation of autophagy"/>
    <property type="evidence" value="ECO:0007669"/>
    <property type="project" value="TreeGrafter"/>
</dbReference>
<dbReference type="AlphaFoldDB" id="A0A0L7R2R0"/>
<evidence type="ECO:0000313" key="5">
    <source>
        <dbReference type="Proteomes" id="UP000053825"/>
    </source>
</evidence>
<proteinExistence type="predicted"/>
<dbReference type="GO" id="GO:0000993">
    <property type="term" value="F:RNA polymerase II complex binding"/>
    <property type="evidence" value="ECO:0007669"/>
    <property type="project" value="TreeGrafter"/>
</dbReference>
<keyword evidence="2" id="KW-0539">Nucleus</keyword>
<feature type="compositionally biased region" description="Polar residues" evidence="3">
    <location>
        <begin position="233"/>
        <end position="250"/>
    </location>
</feature>
<comment type="subcellular location">
    <subcellularLocation>
        <location evidence="1">Nucleus</location>
    </subcellularLocation>
</comment>
<protein>
    <submittedName>
        <fullName evidence="4">WW domain-containing adapter protein with coiled-coil</fullName>
    </submittedName>
</protein>
<feature type="compositionally biased region" description="Polar residues" evidence="3">
    <location>
        <begin position="193"/>
        <end position="206"/>
    </location>
</feature>
<evidence type="ECO:0000256" key="2">
    <source>
        <dbReference type="ARBA" id="ARBA00023242"/>
    </source>
</evidence>
<name>A0A0L7R2R0_9HYME</name>
<evidence type="ECO:0000256" key="3">
    <source>
        <dbReference type="SAM" id="MobiDB-lite"/>
    </source>
</evidence>
<keyword evidence="5" id="KW-1185">Reference proteome</keyword>
<feature type="region of interest" description="Disordered" evidence="3">
    <location>
        <begin position="1"/>
        <end position="113"/>
    </location>
</feature>
<dbReference type="GO" id="GO:0003682">
    <property type="term" value="F:chromatin binding"/>
    <property type="evidence" value="ECO:0007669"/>
    <property type="project" value="TreeGrafter"/>
</dbReference>
<evidence type="ECO:0000256" key="1">
    <source>
        <dbReference type="ARBA" id="ARBA00004123"/>
    </source>
</evidence>
<feature type="compositionally biased region" description="Low complexity" evidence="3">
    <location>
        <begin position="88"/>
        <end position="103"/>
    </location>
</feature>
<dbReference type="GO" id="GO:1904263">
    <property type="term" value="P:positive regulation of TORC1 signaling"/>
    <property type="evidence" value="ECO:0007669"/>
    <property type="project" value="TreeGrafter"/>
</dbReference>
<gene>
    <name evidence="4" type="ORF">WH47_02027</name>
</gene>
<dbReference type="PANTHER" id="PTHR15911:SF6">
    <property type="entry name" value="WW DOMAIN-CONTAINING ADAPTER PROTEIN WITH COILED-COIL"/>
    <property type="match status" value="1"/>
</dbReference>
<dbReference type="InterPro" id="IPR038867">
    <property type="entry name" value="WAC"/>
</dbReference>
<feature type="compositionally biased region" description="Basic and acidic residues" evidence="3">
    <location>
        <begin position="36"/>
        <end position="82"/>
    </location>
</feature>
<reference evidence="4 5" key="1">
    <citation type="submission" date="2015-07" db="EMBL/GenBank/DDBJ databases">
        <title>The genome of Habropoda laboriosa.</title>
        <authorList>
            <person name="Pan H."/>
            <person name="Kapheim K."/>
        </authorList>
    </citation>
    <scope>NUCLEOTIDE SEQUENCE [LARGE SCALE GENOMIC DNA]</scope>
    <source>
        <strain evidence="4">0110345459</strain>
    </source>
</reference>
<dbReference type="EMBL" id="KQ414665">
    <property type="protein sequence ID" value="KOC65162.1"/>
    <property type="molecule type" value="Genomic_DNA"/>
</dbReference>
<dbReference type="STRING" id="597456.A0A0L7R2R0"/>
<dbReference type="OrthoDB" id="10072039at2759"/>
<feature type="region of interest" description="Disordered" evidence="3">
    <location>
        <begin position="156"/>
        <end position="258"/>
    </location>
</feature>
<dbReference type="PANTHER" id="PTHR15911">
    <property type="entry name" value="WW DOMAIN-CONTAINING ADAPTER PROTEIN WITH COILED-COIL"/>
    <property type="match status" value="1"/>
</dbReference>
<dbReference type="Proteomes" id="UP000053825">
    <property type="component" value="Unassembled WGS sequence"/>
</dbReference>
<sequence length="458" mass="50002">MRDSPNGNSYSPAAGLGMGMGTDRDSPRSYTSKPLYKKERENRDYKLSSSRDKYSDCARSPKDKRSRESRDSEHRTNHDRSSGEILHPIKISSNSSRESSSQRKPSHNSCQVTINIPTRGQIAVAVCEMVNHRVSPTNENIGVHAAEVVVVVVEKMEREKERERERERERDREPCREETGVERQAQDMDISPGDSTPTSEPLTSCTHDPLPQGPVLLATALPRLTSHPPSTPQTPGKLNSPTQQQGNSNAPGPPVSLANLPRLLSQITGNKEQPDITPQKALQTLQTAAILLSRQQSASGDRNNSGNDIMVPLKVDTSGNVTSEGPPTPTHSETQDCIDARKLTSPGGTNSGVQGLSSLQNLSTLGSLGNLSNTGLQALSRVQPPLTPSLAQKLSEEAHTMGSLQCTRVSAELKTARSIVRLTEIQATLQEQRILFLRQQIQTLEELKSQNSFMSDDS</sequence>
<dbReference type="GO" id="GO:0005634">
    <property type="term" value="C:nucleus"/>
    <property type="evidence" value="ECO:0007669"/>
    <property type="project" value="UniProtKB-SubCell"/>
</dbReference>
<feature type="compositionally biased region" description="Polar residues" evidence="3">
    <location>
        <begin position="1"/>
        <end position="11"/>
    </location>
</feature>
<feature type="compositionally biased region" description="Basic and acidic residues" evidence="3">
    <location>
        <begin position="156"/>
        <end position="186"/>
    </location>
</feature>
<organism evidence="4 5">
    <name type="scientific">Habropoda laboriosa</name>
    <dbReference type="NCBI Taxonomy" id="597456"/>
    <lineage>
        <taxon>Eukaryota</taxon>
        <taxon>Metazoa</taxon>
        <taxon>Ecdysozoa</taxon>
        <taxon>Arthropoda</taxon>
        <taxon>Hexapoda</taxon>
        <taxon>Insecta</taxon>
        <taxon>Pterygota</taxon>
        <taxon>Neoptera</taxon>
        <taxon>Endopterygota</taxon>
        <taxon>Hymenoptera</taxon>
        <taxon>Apocrita</taxon>
        <taxon>Aculeata</taxon>
        <taxon>Apoidea</taxon>
        <taxon>Anthophila</taxon>
        <taxon>Apidae</taxon>
        <taxon>Habropoda</taxon>
    </lineage>
</organism>